<name>A0A6A3H9W0_9STRA</name>
<evidence type="ECO:0000313" key="2">
    <source>
        <dbReference type="Proteomes" id="UP000435112"/>
    </source>
</evidence>
<evidence type="ECO:0000313" key="1">
    <source>
        <dbReference type="EMBL" id="KAE8965932.1"/>
    </source>
</evidence>
<comment type="caution">
    <text evidence="1">The sequence shown here is derived from an EMBL/GenBank/DDBJ whole genome shotgun (WGS) entry which is preliminary data.</text>
</comment>
<reference evidence="1 2" key="1">
    <citation type="submission" date="2018-09" db="EMBL/GenBank/DDBJ databases">
        <title>Genomic investigation of the strawberry pathogen Phytophthora fragariae indicates pathogenicity is determined by transcriptional variation in three key races.</title>
        <authorList>
            <person name="Adams T.M."/>
            <person name="Armitage A.D."/>
            <person name="Sobczyk M.K."/>
            <person name="Bates H.J."/>
            <person name="Dunwell J.M."/>
            <person name="Nellist C.F."/>
            <person name="Harrison R.J."/>
        </authorList>
    </citation>
    <scope>NUCLEOTIDE SEQUENCE [LARGE SCALE GENOMIC DNA]</scope>
    <source>
        <strain evidence="1 2">SCRP324</strain>
    </source>
</reference>
<protein>
    <submittedName>
        <fullName evidence="1">Uncharacterized protein</fullName>
    </submittedName>
</protein>
<sequence length="74" mass="7954">MMDSERRESGCMFRDLGRTTLAEAAARAAAMMGSGRRERGCAFCNLRRTTLAEAAARASAMMVGKYTSAIMVAV</sequence>
<gene>
    <name evidence="1" type="ORF">PR002_g28526</name>
</gene>
<dbReference type="Proteomes" id="UP000435112">
    <property type="component" value="Unassembled WGS sequence"/>
</dbReference>
<accession>A0A6A3H9W0</accession>
<proteinExistence type="predicted"/>
<dbReference type="EMBL" id="QXFU01005039">
    <property type="protein sequence ID" value="KAE8965932.1"/>
    <property type="molecule type" value="Genomic_DNA"/>
</dbReference>
<organism evidence="1 2">
    <name type="scientific">Phytophthora rubi</name>
    <dbReference type="NCBI Taxonomy" id="129364"/>
    <lineage>
        <taxon>Eukaryota</taxon>
        <taxon>Sar</taxon>
        <taxon>Stramenopiles</taxon>
        <taxon>Oomycota</taxon>
        <taxon>Peronosporomycetes</taxon>
        <taxon>Peronosporales</taxon>
        <taxon>Peronosporaceae</taxon>
        <taxon>Phytophthora</taxon>
    </lineage>
</organism>
<dbReference type="AlphaFoldDB" id="A0A6A3H9W0"/>